<sequence>MALDGILGRAVRKFWRLQPLLAKAGPGSYATTLCFGPACGTAFRVAPIPGALKYNNFFVFLGNSFYFFL</sequence>
<accession>A0A0S2INQ1</accession>
<organism evidence="1">
    <name type="scientific">Leptospira borgpetersenii serovar Ballum</name>
    <dbReference type="NCBI Taxonomy" id="280505"/>
    <lineage>
        <taxon>Bacteria</taxon>
        <taxon>Pseudomonadati</taxon>
        <taxon>Spirochaetota</taxon>
        <taxon>Spirochaetia</taxon>
        <taxon>Leptospirales</taxon>
        <taxon>Leptospiraceae</taxon>
        <taxon>Leptospira</taxon>
    </lineage>
</organism>
<reference evidence="1 2" key="1">
    <citation type="journal article" date="2015" name="PLoS Negl. Trop. Dis.">
        <title>Distribution of Plasmids in Distinct Leptospira Pathogenic Species.</title>
        <authorList>
            <person name="Wang Y."/>
            <person name="Zhuang X."/>
            <person name="Zhong Y."/>
            <person name="Zhang C."/>
            <person name="Zhang Y."/>
            <person name="Zeng L."/>
            <person name="Zhu Y."/>
            <person name="He P."/>
            <person name="Dong K."/>
            <person name="Pal U."/>
            <person name="Guo X."/>
            <person name="Qin J."/>
        </authorList>
    </citation>
    <scope>NUCLEOTIDE SEQUENCE [LARGE SCALE GENOMIC DNA]</scope>
    <source>
        <strain evidence="1 2">56604</strain>
    </source>
</reference>
<dbReference type="Proteomes" id="UP000058857">
    <property type="component" value="Chromosome 1"/>
</dbReference>
<evidence type="ECO:0000313" key="2">
    <source>
        <dbReference type="Proteomes" id="UP000058857"/>
    </source>
</evidence>
<dbReference type="AlphaFoldDB" id="A0A0S2INQ1"/>
<gene>
    <name evidence="1" type="ORF">LBBP_00797</name>
</gene>
<dbReference type="EMBL" id="CP012029">
    <property type="protein sequence ID" value="ALO25125.1"/>
    <property type="molecule type" value="Genomic_DNA"/>
</dbReference>
<name>A0A0S2INQ1_LEPBO</name>
<protein>
    <submittedName>
        <fullName evidence="1">Uncharacterized protein</fullName>
    </submittedName>
</protein>
<proteinExistence type="predicted"/>
<evidence type="ECO:0000313" key="1">
    <source>
        <dbReference type="EMBL" id="ALO25125.1"/>
    </source>
</evidence>
<dbReference type="PATRIC" id="fig|280505.15.peg.774"/>